<proteinExistence type="predicted"/>
<accession>A0AAE0AY94</accession>
<sequence length="155" mass="17992">MRDKRLSLRAKWLWRFGREDSSLWKKVLCAKYGLGLNLMLWNCLKVRTGFVSSKVEVFTWQLAKGRTLVREVLLRFGIAQMASSGCPQCEEGPESIDHVFLLCIWSIELWRTCIGWWGMSVCSPSSVKGWLLGWNVLCLSRSRKRVWNTLFFAVV</sequence>
<comment type="caution">
    <text evidence="2">The sequence shown here is derived from an EMBL/GenBank/DDBJ whole genome shotgun (WGS) entry which is preliminary data.</text>
</comment>
<dbReference type="Pfam" id="PF13966">
    <property type="entry name" value="zf-RVT"/>
    <property type="match status" value="1"/>
</dbReference>
<name>A0AAE0AY94_9ROSI</name>
<reference evidence="2" key="1">
    <citation type="journal article" date="2023" name="Plant J.">
        <title>Genome sequences and population genomics provide insights into the demographic history, inbreeding, and mutation load of two 'living fossil' tree species of Dipteronia.</title>
        <authorList>
            <person name="Feng Y."/>
            <person name="Comes H.P."/>
            <person name="Chen J."/>
            <person name="Zhu S."/>
            <person name="Lu R."/>
            <person name="Zhang X."/>
            <person name="Li P."/>
            <person name="Qiu J."/>
            <person name="Olsen K.M."/>
            <person name="Qiu Y."/>
        </authorList>
    </citation>
    <scope>NUCLEOTIDE SEQUENCE</scope>
    <source>
        <strain evidence="2">NBL</strain>
    </source>
</reference>
<dbReference type="InterPro" id="IPR026960">
    <property type="entry name" value="RVT-Znf"/>
</dbReference>
<feature type="domain" description="Reverse transcriptase zinc-binding" evidence="1">
    <location>
        <begin position="51"/>
        <end position="110"/>
    </location>
</feature>
<protein>
    <recommendedName>
        <fullName evidence="1">Reverse transcriptase zinc-binding domain-containing protein</fullName>
    </recommendedName>
</protein>
<dbReference type="EMBL" id="JANJYJ010000002">
    <property type="protein sequence ID" value="KAK3225807.1"/>
    <property type="molecule type" value="Genomic_DNA"/>
</dbReference>
<keyword evidence="3" id="KW-1185">Reference proteome</keyword>
<dbReference type="AlphaFoldDB" id="A0AAE0AY94"/>
<evidence type="ECO:0000259" key="1">
    <source>
        <dbReference type="Pfam" id="PF13966"/>
    </source>
</evidence>
<organism evidence="2 3">
    <name type="scientific">Dipteronia sinensis</name>
    <dbReference type="NCBI Taxonomy" id="43782"/>
    <lineage>
        <taxon>Eukaryota</taxon>
        <taxon>Viridiplantae</taxon>
        <taxon>Streptophyta</taxon>
        <taxon>Embryophyta</taxon>
        <taxon>Tracheophyta</taxon>
        <taxon>Spermatophyta</taxon>
        <taxon>Magnoliopsida</taxon>
        <taxon>eudicotyledons</taxon>
        <taxon>Gunneridae</taxon>
        <taxon>Pentapetalae</taxon>
        <taxon>rosids</taxon>
        <taxon>malvids</taxon>
        <taxon>Sapindales</taxon>
        <taxon>Sapindaceae</taxon>
        <taxon>Hippocastanoideae</taxon>
        <taxon>Acereae</taxon>
        <taxon>Dipteronia</taxon>
    </lineage>
</organism>
<evidence type="ECO:0000313" key="2">
    <source>
        <dbReference type="EMBL" id="KAK3225807.1"/>
    </source>
</evidence>
<evidence type="ECO:0000313" key="3">
    <source>
        <dbReference type="Proteomes" id="UP001281410"/>
    </source>
</evidence>
<dbReference type="Proteomes" id="UP001281410">
    <property type="component" value="Unassembled WGS sequence"/>
</dbReference>
<gene>
    <name evidence="2" type="ORF">Dsin_005669</name>
</gene>